<dbReference type="Proteomes" id="UP000031971">
    <property type="component" value="Unassembled WGS sequence"/>
</dbReference>
<dbReference type="Gene3D" id="2.40.40.20">
    <property type="match status" value="1"/>
</dbReference>
<feature type="modified residue" description="Pyruvic acid (Ser)" evidence="9">
    <location>
        <position position="24"/>
    </location>
</feature>
<evidence type="ECO:0000256" key="6">
    <source>
        <dbReference type="ARBA" id="ARBA00023239"/>
    </source>
</evidence>
<name>A0A0C2YX10_PARME</name>
<reference evidence="10 11" key="1">
    <citation type="submission" date="2015-01" db="EMBL/GenBank/DDBJ databases">
        <title>Genome Sequence of Magnetospirillum magnetotacticum Strain MS-1.</title>
        <authorList>
            <person name="Marinov G.K."/>
            <person name="Smalley M.D."/>
            <person name="DeSalvo G."/>
        </authorList>
    </citation>
    <scope>NUCLEOTIDE SEQUENCE [LARGE SCALE GENOMIC DNA]</scope>
    <source>
        <strain evidence="10 11">MS-1</strain>
    </source>
</reference>
<dbReference type="InterPro" id="IPR003190">
    <property type="entry name" value="Asp_decarbox"/>
</dbReference>
<comment type="caution">
    <text evidence="10">The sequence shown here is derived from an EMBL/GenBank/DDBJ whole genome shotgun (WGS) entry which is preliminary data.</text>
</comment>
<dbReference type="GO" id="GO:0005829">
    <property type="term" value="C:cytosol"/>
    <property type="evidence" value="ECO:0007669"/>
    <property type="project" value="TreeGrafter"/>
</dbReference>
<evidence type="ECO:0000256" key="1">
    <source>
        <dbReference type="ARBA" id="ARBA00022490"/>
    </source>
</evidence>
<dbReference type="CDD" id="cd06919">
    <property type="entry name" value="Asp_decarbox"/>
    <property type="match status" value="1"/>
</dbReference>
<feature type="chain" id="PRO_5023301578" description="Aspartate 1-decarboxylase beta chain" evidence="9">
    <location>
        <begin position="1"/>
        <end position="23"/>
    </location>
</feature>
<dbReference type="PANTHER" id="PTHR21012:SF0">
    <property type="entry name" value="ASPARTATE 1-DECARBOXYLASE"/>
    <property type="match status" value="1"/>
</dbReference>
<feature type="binding site" evidence="9">
    <location>
        <position position="56"/>
    </location>
    <ligand>
        <name>substrate</name>
    </ligand>
</feature>
<comment type="subcellular location">
    <subcellularLocation>
        <location evidence="9">Cytoplasm</location>
    </subcellularLocation>
</comment>
<comment type="similarity">
    <text evidence="9">Belongs to the PanD family.</text>
</comment>
<dbReference type="OrthoDB" id="9803983at2"/>
<keyword evidence="3 9" id="KW-0210">Decarboxylase</keyword>
<feature type="chain" id="PRO_5023301579" description="Aspartate 1-decarboxylase alpha chain" evidence="9">
    <location>
        <begin position="24"/>
        <end position="180"/>
    </location>
</feature>
<comment type="cofactor">
    <cofactor evidence="9">
        <name>pyruvate</name>
        <dbReference type="ChEBI" id="CHEBI:15361"/>
    </cofactor>
    <text evidence="9">Binds 1 pyruvoyl group covalently per subunit.</text>
</comment>
<evidence type="ECO:0000256" key="4">
    <source>
        <dbReference type="ARBA" id="ARBA00022813"/>
    </source>
</evidence>
<proteinExistence type="inferred from homology"/>
<keyword evidence="11" id="KW-1185">Reference proteome</keyword>
<dbReference type="EMBL" id="JXSL01000022">
    <property type="protein sequence ID" value="KIL99648.1"/>
    <property type="molecule type" value="Genomic_DNA"/>
</dbReference>
<keyword evidence="4 9" id="KW-0068">Autocatalytic cleavage</keyword>
<keyword evidence="2 9" id="KW-0566">Pantothenate biosynthesis</keyword>
<comment type="catalytic activity">
    <reaction evidence="9">
        <text>L-aspartate + H(+) = beta-alanine + CO2</text>
        <dbReference type="Rhea" id="RHEA:19497"/>
        <dbReference type="ChEBI" id="CHEBI:15378"/>
        <dbReference type="ChEBI" id="CHEBI:16526"/>
        <dbReference type="ChEBI" id="CHEBI:29991"/>
        <dbReference type="ChEBI" id="CHEBI:57966"/>
        <dbReference type="EC" id="4.1.1.11"/>
    </reaction>
</comment>
<dbReference type="InterPro" id="IPR009010">
    <property type="entry name" value="Asp_de-COase-like_dom_sf"/>
</dbReference>
<keyword evidence="6 9" id="KW-0456">Lyase</keyword>
<dbReference type="PANTHER" id="PTHR21012">
    <property type="entry name" value="ASPARTATE 1-DECARBOXYLASE"/>
    <property type="match status" value="1"/>
</dbReference>
<protein>
    <recommendedName>
        <fullName evidence="9">Aspartate 1-decarboxylase</fullName>
        <ecNumber evidence="9">4.1.1.11</ecNumber>
    </recommendedName>
    <alternativeName>
        <fullName evidence="9">Aspartate alpha-decarboxylase</fullName>
    </alternativeName>
    <component>
        <recommendedName>
            <fullName evidence="9">Aspartate 1-decarboxylase beta chain</fullName>
        </recommendedName>
    </component>
    <component>
        <recommendedName>
            <fullName evidence="9">Aspartate 1-decarboxylase alpha chain</fullName>
        </recommendedName>
    </component>
</protein>
<feature type="binding site" evidence="9">
    <location>
        <begin position="72"/>
        <end position="74"/>
    </location>
    <ligand>
        <name>substrate</name>
    </ligand>
</feature>
<dbReference type="UniPathway" id="UPA00028">
    <property type="reaction ID" value="UER00002"/>
</dbReference>
<evidence type="ECO:0000313" key="10">
    <source>
        <dbReference type="EMBL" id="KIL99648.1"/>
    </source>
</evidence>
<keyword evidence="1 9" id="KW-0963">Cytoplasm</keyword>
<comment type="pathway">
    <text evidence="9">Cofactor biosynthesis; (R)-pantothenate biosynthesis; beta-alanine from L-aspartate: step 1/1.</text>
</comment>
<dbReference type="AlphaFoldDB" id="A0A0C2YX10"/>
<feature type="active site" description="Proton donor" evidence="9">
    <location>
        <position position="57"/>
    </location>
</feature>
<evidence type="ECO:0000256" key="7">
    <source>
        <dbReference type="ARBA" id="ARBA00023270"/>
    </source>
</evidence>
<organism evidence="10 11">
    <name type="scientific">Paramagnetospirillum magnetotacticum MS-1</name>
    <dbReference type="NCBI Taxonomy" id="272627"/>
    <lineage>
        <taxon>Bacteria</taxon>
        <taxon>Pseudomonadati</taxon>
        <taxon>Pseudomonadota</taxon>
        <taxon>Alphaproteobacteria</taxon>
        <taxon>Rhodospirillales</taxon>
        <taxon>Magnetospirillaceae</taxon>
        <taxon>Paramagnetospirillum</taxon>
    </lineage>
</organism>
<dbReference type="Pfam" id="PF02261">
    <property type="entry name" value="Asp_decarbox"/>
    <property type="match status" value="1"/>
</dbReference>
<dbReference type="RefSeq" id="WP_009870064.1">
    <property type="nucleotide sequence ID" value="NZ_JXSL01000022.1"/>
</dbReference>
<dbReference type="GO" id="GO:0015940">
    <property type="term" value="P:pantothenate biosynthetic process"/>
    <property type="evidence" value="ECO:0007669"/>
    <property type="project" value="UniProtKB-UniRule"/>
</dbReference>
<keyword evidence="7 9" id="KW-0704">Schiff base</keyword>
<dbReference type="GO" id="GO:0004068">
    <property type="term" value="F:aspartate 1-decarboxylase activity"/>
    <property type="evidence" value="ECO:0007669"/>
    <property type="project" value="UniProtKB-UniRule"/>
</dbReference>
<evidence type="ECO:0000256" key="5">
    <source>
        <dbReference type="ARBA" id="ARBA00023145"/>
    </source>
</evidence>
<evidence type="ECO:0000256" key="9">
    <source>
        <dbReference type="HAMAP-Rule" id="MF_00446"/>
    </source>
</evidence>
<keyword evidence="5 9" id="KW-0865">Zymogen</keyword>
<evidence type="ECO:0000313" key="11">
    <source>
        <dbReference type="Proteomes" id="UP000031971"/>
    </source>
</evidence>
<sequence length="180" mass="20282">MMKIIRAKLHGIRVTNADLNYHGSITLDPEQCEMAGIYPMEFVDIWNKNSAARISTYVIFGEPGSRCCVLNGAAARTCQKGDELIIAASADISGPEKLYEIKPRILTFLPDNHVDQVLYYDVFQSEKRPYDFRIVDADKHTIESCHTWPNVDITKLRSDLAAKGWSEAEIDAFIASHFSL</sequence>
<evidence type="ECO:0000256" key="3">
    <source>
        <dbReference type="ARBA" id="ARBA00022793"/>
    </source>
</evidence>
<dbReference type="STRING" id="272627.CCC_03820"/>
<evidence type="ECO:0000256" key="2">
    <source>
        <dbReference type="ARBA" id="ARBA00022655"/>
    </source>
</evidence>
<evidence type="ECO:0000256" key="8">
    <source>
        <dbReference type="ARBA" id="ARBA00023317"/>
    </source>
</evidence>
<feature type="active site" description="Schiff-base intermediate with substrate; via pyruvic acid" evidence="9">
    <location>
        <position position="24"/>
    </location>
</feature>
<dbReference type="GO" id="GO:0006523">
    <property type="term" value="P:alanine biosynthetic process"/>
    <property type="evidence" value="ECO:0007669"/>
    <property type="project" value="InterPro"/>
</dbReference>
<accession>A0A0C2YX10</accession>
<dbReference type="HAMAP" id="MF_00446">
    <property type="entry name" value="PanD"/>
    <property type="match status" value="1"/>
</dbReference>
<comment type="PTM">
    <text evidence="9">Is synthesized initially as an inactive proenzyme, which is activated by self-cleavage at a specific serine bond to produce a beta-subunit with a hydroxyl group at its C-terminus and an alpha-subunit with a pyruvoyl group at its N-terminus.</text>
</comment>
<comment type="function">
    <text evidence="9">Catalyzes the pyruvoyl-dependent decarboxylation of aspartate to produce beta-alanine.</text>
</comment>
<dbReference type="EC" id="4.1.1.11" evidence="9"/>
<dbReference type="SUPFAM" id="SSF50692">
    <property type="entry name" value="ADC-like"/>
    <property type="match status" value="1"/>
</dbReference>
<comment type="subunit">
    <text evidence="9">Heterooctamer of four alpha and four beta subunits.</text>
</comment>
<keyword evidence="8 9" id="KW-0670">Pyruvate</keyword>
<gene>
    <name evidence="9" type="primary">panD</name>
    <name evidence="10" type="ORF">CCC_03820</name>
</gene>